<keyword evidence="5" id="KW-0804">Transcription</keyword>
<evidence type="ECO:0000259" key="6">
    <source>
        <dbReference type="PROSITE" id="PS50931"/>
    </source>
</evidence>
<protein>
    <submittedName>
        <fullName evidence="7">LysR substrate-binding domain-containing protein</fullName>
    </submittedName>
</protein>
<dbReference type="Pfam" id="PF00126">
    <property type="entry name" value="HTH_1"/>
    <property type="match status" value="1"/>
</dbReference>
<evidence type="ECO:0000256" key="5">
    <source>
        <dbReference type="ARBA" id="ARBA00023163"/>
    </source>
</evidence>
<dbReference type="Gene3D" id="3.40.190.10">
    <property type="entry name" value="Periplasmic binding protein-like II"/>
    <property type="match status" value="2"/>
</dbReference>
<dbReference type="Pfam" id="PF03466">
    <property type="entry name" value="LysR_substrate"/>
    <property type="match status" value="1"/>
</dbReference>
<dbReference type="InterPro" id="IPR036390">
    <property type="entry name" value="WH_DNA-bd_sf"/>
</dbReference>
<proteinExistence type="inferred from homology"/>
<keyword evidence="4" id="KW-0010">Activator</keyword>
<dbReference type="PANTHER" id="PTHR30346:SF26">
    <property type="entry name" value="HYDROGEN PEROXIDE-INDUCIBLE GENES ACTIVATOR"/>
    <property type="match status" value="1"/>
</dbReference>
<dbReference type="RefSeq" id="WP_348260911.1">
    <property type="nucleotide sequence ID" value="NZ_CP121196.1"/>
</dbReference>
<evidence type="ECO:0000256" key="1">
    <source>
        <dbReference type="ARBA" id="ARBA00009437"/>
    </source>
</evidence>
<comment type="similarity">
    <text evidence="1">Belongs to the LysR transcriptional regulatory family.</text>
</comment>
<dbReference type="GO" id="GO:0003677">
    <property type="term" value="F:DNA binding"/>
    <property type="evidence" value="ECO:0007669"/>
    <property type="project" value="UniProtKB-KW"/>
</dbReference>
<dbReference type="CDD" id="cd08411">
    <property type="entry name" value="PBP2_OxyR"/>
    <property type="match status" value="1"/>
</dbReference>
<dbReference type="SUPFAM" id="SSF46785">
    <property type="entry name" value="Winged helix' DNA-binding domain"/>
    <property type="match status" value="1"/>
</dbReference>
<organism evidence="7">
    <name type="scientific">Telmatobacter sp. DSM 110680</name>
    <dbReference type="NCBI Taxonomy" id="3036704"/>
    <lineage>
        <taxon>Bacteria</taxon>
        <taxon>Pseudomonadati</taxon>
        <taxon>Acidobacteriota</taxon>
        <taxon>Terriglobia</taxon>
        <taxon>Terriglobales</taxon>
        <taxon>Acidobacteriaceae</taxon>
        <taxon>Telmatobacter</taxon>
    </lineage>
</organism>
<dbReference type="Gene3D" id="1.10.10.10">
    <property type="entry name" value="Winged helix-like DNA-binding domain superfamily/Winged helix DNA-binding domain"/>
    <property type="match status" value="1"/>
</dbReference>
<reference evidence="7" key="1">
    <citation type="submission" date="2023-03" db="EMBL/GenBank/DDBJ databases">
        <title>Edaphobacter sp.</title>
        <authorList>
            <person name="Huber K.J."/>
            <person name="Papendorf J."/>
            <person name="Pilke C."/>
            <person name="Bunk B."/>
            <person name="Sproeer C."/>
            <person name="Pester M."/>
        </authorList>
    </citation>
    <scope>NUCLEOTIDE SEQUENCE</scope>
    <source>
        <strain evidence="7">DSM 110680</strain>
    </source>
</reference>
<dbReference type="GO" id="GO:0003700">
    <property type="term" value="F:DNA-binding transcription factor activity"/>
    <property type="evidence" value="ECO:0007669"/>
    <property type="project" value="InterPro"/>
</dbReference>
<dbReference type="InterPro" id="IPR005119">
    <property type="entry name" value="LysR_subst-bd"/>
</dbReference>
<dbReference type="PANTHER" id="PTHR30346">
    <property type="entry name" value="TRANSCRIPTIONAL DUAL REGULATOR HCAR-RELATED"/>
    <property type="match status" value="1"/>
</dbReference>
<evidence type="ECO:0000313" key="7">
    <source>
        <dbReference type="EMBL" id="XBH15677.1"/>
    </source>
</evidence>
<feature type="domain" description="HTH lysR-type" evidence="6">
    <location>
        <begin position="1"/>
        <end position="58"/>
    </location>
</feature>
<evidence type="ECO:0000256" key="3">
    <source>
        <dbReference type="ARBA" id="ARBA00023125"/>
    </source>
</evidence>
<dbReference type="EMBL" id="CP121196">
    <property type="protein sequence ID" value="XBH15677.1"/>
    <property type="molecule type" value="Genomic_DNA"/>
</dbReference>
<sequence length="312" mass="33469">MNLQELRYLVAIAEHRHFGRAAEACNVSQPTLSSQIKKLEDELGVTLLERTNKRVDITPVGSQILTHAKRALAEAGQMEAVARAARDPMVGPLKLGVIPTVAPYLMPLILKPLRQGYPGLTIELWEDQTRALVEGLRNHKLDAALLATATDAPEITEIELYDEPLLAALPRNHRLAGAKKVDESALTEELLVLADGHCLSTQALAACGAKHGAHGMGVGHMRGSLQGTLQGSMQAATLETLVNLVAAGYGSTLIPALAAGTLGQRGIVLLPLTGRSSRTIRLASRPGFPRAQALRAIEKVIRKAVSFRQNLR</sequence>
<dbReference type="InterPro" id="IPR036388">
    <property type="entry name" value="WH-like_DNA-bd_sf"/>
</dbReference>
<evidence type="ECO:0000256" key="4">
    <source>
        <dbReference type="ARBA" id="ARBA00023159"/>
    </source>
</evidence>
<dbReference type="InterPro" id="IPR000847">
    <property type="entry name" value="LysR_HTH_N"/>
</dbReference>
<name>A0AAU7DEV4_9BACT</name>
<dbReference type="PRINTS" id="PR00039">
    <property type="entry name" value="HTHLYSR"/>
</dbReference>
<dbReference type="FunFam" id="1.10.10.10:FF:000001">
    <property type="entry name" value="LysR family transcriptional regulator"/>
    <property type="match status" value="1"/>
</dbReference>
<evidence type="ECO:0000256" key="2">
    <source>
        <dbReference type="ARBA" id="ARBA00023015"/>
    </source>
</evidence>
<accession>A0AAU7DEV4</accession>
<dbReference type="PROSITE" id="PS50931">
    <property type="entry name" value="HTH_LYSR"/>
    <property type="match status" value="1"/>
</dbReference>
<dbReference type="GO" id="GO:0032993">
    <property type="term" value="C:protein-DNA complex"/>
    <property type="evidence" value="ECO:0007669"/>
    <property type="project" value="TreeGrafter"/>
</dbReference>
<dbReference type="AlphaFoldDB" id="A0AAU7DEV4"/>
<gene>
    <name evidence="7" type="ORF">P8935_13970</name>
</gene>
<keyword evidence="2" id="KW-0805">Transcription regulation</keyword>
<dbReference type="SUPFAM" id="SSF53850">
    <property type="entry name" value="Periplasmic binding protein-like II"/>
    <property type="match status" value="1"/>
</dbReference>
<keyword evidence="3" id="KW-0238">DNA-binding</keyword>